<dbReference type="InterPro" id="IPR036387">
    <property type="entry name" value="Neurhyp_horm_dom_sf"/>
</dbReference>
<evidence type="ECO:0000256" key="4">
    <source>
        <dbReference type="ARBA" id="ARBA00022729"/>
    </source>
</evidence>
<dbReference type="OrthoDB" id="10056056at2759"/>
<evidence type="ECO:0008006" key="10">
    <source>
        <dbReference type="Google" id="ProtNLM"/>
    </source>
</evidence>
<keyword evidence="7" id="KW-0472">Membrane</keyword>
<dbReference type="PANTHER" id="PTHR11681">
    <property type="entry name" value="NEUROPHYSIN"/>
    <property type="match status" value="1"/>
</dbReference>
<accession>A0A8T2N2N7</accession>
<dbReference type="FunFam" id="2.60.9.10:FF:000001">
    <property type="entry name" value="oxytocin-neurophysin 1"/>
    <property type="match status" value="1"/>
</dbReference>
<feature type="transmembrane region" description="Helical" evidence="7">
    <location>
        <begin position="43"/>
        <end position="65"/>
    </location>
</feature>
<keyword evidence="2" id="KW-0165">Cleavage on pair of basic residues</keyword>
<keyword evidence="7" id="KW-1133">Transmembrane helix</keyword>
<proteinExistence type="inferred from homology"/>
<sequence>MGRLAAGQPGYGAGNPPASASASAWAGWCRMQLSVLQRVSRNLMSAAAVSVCLLCLLSVCTACYISNCPIGGKRALPDAPLRKCLACGPGGRGRCFGPSICCGEELGCLLGTVETARCAEESLLPTPCEVGGGACGDGRGRCAAPGVCCSTDGCSLDQSCLAGDDDNDDISQSESSSPGFGGDIL</sequence>
<keyword evidence="9" id="KW-1185">Reference proteome</keyword>
<dbReference type="GO" id="GO:0005185">
    <property type="term" value="F:neurohypophyseal hormone activity"/>
    <property type="evidence" value="ECO:0007669"/>
    <property type="project" value="InterPro"/>
</dbReference>
<evidence type="ECO:0000313" key="8">
    <source>
        <dbReference type="EMBL" id="KAG9334729.1"/>
    </source>
</evidence>
<feature type="non-terminal residue" evidence="8">
    <location>
        <position position="185"/>
    </location>
</feature>
<dbReference type="EMBL" id="JAFBMS010000140">
    <property type="protein sequence ID" value="KAG9334729.1"/>
    <property type="molecule type" value="Genomic_DNA"/>
</dbReference>
<keyword evidence="5" id="KW-0027">Amidation</keyword>
<evidence type="ECO:0000256" key="1">
    <source>
        <dbReference type="ARBA" id="ARBA00007369"/>
    </source>
</evidence>
<protein>
    <recommendedName>
        <fullName evidence="10">Isotocin</fullName>
    </recommendedName>
</protein>
<keyword evidence="6" id="KW-1015">Disulfide bond</keyword>
<dbReference type="Pfam" id="PF00184">
    <property type="entry name" value="Hormone_5"/>
    <property type="match status" value="1"/>
</dbReference>
<dbReference type="PROSITE" id="PS00264">
    <property type="entry name" value="NEUROHYPOPHYS_HORM"/>
    <property type="match status" value="1"/>
</dbReference>
<evidence type="ECO:0000313" key="9">
    <source>
        <dbReference type="Proteomes" id="UP000824540"/>
    </source>
</evidence>
<reference evidence="8" key="1">
    <citation type="thesis" date="2021" institute="BYU ScholarsArchive" country="Provo, UT, USA">
        <title>Applications of and Algorithms for Genome Assembly and Genomic Analyses with an Emphasis on Marine Teleosts.</title>
        <authorList>
            <person name="Pickett B.D."/>
        </authorList>
    </citation>
    <scope>NUCLEOTIDE SEQUENCE</scope>
    <source>
        <strain evidence="8">HI-2016</strain>
    </source>
</reference>
<dbReference type="PRINTS" id="PR00831">
    <property type="entry name" value="NEUROPHYSIN"/>
</dbReference>
<evidence type="ECO:0000256" key="7">
    <source>
        <dbReference type="SAM" id="Phobius"/>
    </source>
</evidence>
<dbReference type="Gene3D" id="2.60.9.10">
    <property type="entry name" value="Neurohypophysial hormone domain"/>
    <property type="match status" value="1"/>
</dbReference>
<evidence type="ECO:0000256" key="2">
    <source>
        <dbReference type="ARBA" id="ARBA00022685"/>
    </source>
</evidence>
<keyword evidence="7" id="KW-0812">Transmembrane</keyword>
<keyword evidence="4" id="KW-0732">Signal</keyword>
<evidence type="ECO:0000256" key="6">
    <source>
        <dbReference type="ARBA" id="ARBA00023157"/>
    </source>
</evidence>
<evidence type="ECO:0000256" key="5">
    <source>
        <dbReference type="ARBA" id="ARBA00022815"/>
    </source>
</evidence>
<dbReference type="InterPro" id="IPR022423">
    <property type="entry name" value="Neurohypophysial_hormone_CS"/>
</dbReference>
<comment type="caution">
    <text evidence="8">The sequence shown here is derived from an EMBL/GenBank/DDBJ whole genome shotgun (WGS) entry which is preliminary data.</text>
</comment>
<name>A0A8T2N2N7_9TELE</name>
<dbReference type="GO" id="GO:0030141">
    <property type="term" value="C:secretory granule"/>
    <property type="evidence" value="ECO:0007669"/>
    <property type="project" value="TreeGrafter"/>
</dbReference>
<dbReference type="Proteomes" id="UP000824540">
    <property type="component" value="Unassembled WGS sequence"/>
</dbReference>
<keyword evidence="3" id="KW-0372">Hormone</keyword>
<comment type="similarity">
    <text evidence="1">Belongs to the vasopressin/oxytocin family.</text>
</comment>
<dbReference type="AlphaFoldDB" id="A0A8T2N2N7"/>
<evidence type="ECO:0000256" key="3">
    <source>
        <dbReference type="ARBA" id="ARBA00022702"/>
    </source>
</evidence>
<gene>
    <name evidence="8" type="ORF">JZ751_006566</name>
</gene>
<dbReference type="GO" id="GO:0005615">
    <property type="term" value="C:extracellular space"/>
    <property type="evidence" value="ECO:0007669"/>
    <property type="project" value="TreeGrafter"/>
</dbReference>
<dbReference type="PANTHER" id="PTHR11681:SF5">
    <property type="entry name" value="ISOTOCIN"/>
    <property type="match status" value="1"/>
</dbReference>
<dbReference type="SUPFAM" id="SSF49606">
    <property type="entry name" value="Neurophysin II"/>
    <property type="match status" value="1"/>
</dbReference>
<organism evidence="8 9">
    <name type="scientific">Albula glossodonta</name>
    <name type="common">roundjaw bonefish</name>
    <dbReference type="NCBI Taxonomy" id="121402"/>
    <lineage>
        <taxon>Eukaryota</taxon>
        <taxon>Metazoa</taxon>
        <taxon>Chordata</taxon>
        <taxon>Craniata</taxon>
        <taxon>Vertebrata</taxon>
        <taxon>Euteleostomi</taxon>
        <taxon>Actinopterygii</taxon>
        <taxon>Neopterygii</taxon>
        <taxon>Teleostei</taxon>
        <taxon>Albuliformes</taxon>
        <taxon>Albulidae</taxon>
        <taxon>Albula</taxon>
    </lineage>
</organism>
<dbReference type="InterPro" id="IPR000981">
    <property type="entry name" value="Neurhyp_horm"/>
</dbReference>
<dbReference type="SMART" id="SM00003">
    <property type="entry name" value="NH"/>
    <property type="match status" value="1"/>
</dbReference>